<dbReference type="Proteomes" id="UP000823775">
    <property type="component" value="Unassembled WGS sequence"/>
</dbReference>
<evidence type="ECO:0000313" key="1">
    <source>
        <dbReference type="EMBL" id="MCE2054915.1"/>
    </source>
</evidence>
<proteinExistence type="predicted"/>
<reference evidence="1 2" key="1">
    <citation type="journal article" date="2021" name="BMC Genomics">
        <title>Datura genome reveals duplications of psychoactive alkaloid biosynthetic genes and high mutation rate following tissue culture.</title>
        <authorList>
            <person name="Rajewski A."/>
            <person name="Carter-House D."/>
            <person name="Stajich J."/>
            <person name="Litt A."/>
        </authorList>
    </citation>
    <scope>NUCLEOTIDE SEQUENCE [LARGE SCALE GENOMIC DNA]</scope>
    <source>
        <strain evidence="1">AR-01</strain>
    </source>
</reference>
<protein>
    <submittedName>
        <fullName evidence="1">Uncharacterized protein</fullName>
    </submittedName>
</protein>
<sequence length="110" mass="12209">MNGIGNIEPSNTNNNVFLKEPAYLDTDLVADYNLVANELGNSCRFPTALRGLRLRMMEIDRGTNIREDATCKGESLNMTNSSDVRIEDVDCQGEQMEKSKNLAHADLGKD</sequence>
<gene>
    <name evidence="1" type="ORF">HAX54_041634</name>
</gene>
<name>A0ABS8VZP7_DATST</name>
<organism evidence="1 2">
    <name type="scientific">Datura stramonium</name>
    <name type="common">Jimsonweed</name>
    <name type="synonym">Common thornapple</name>
    <dbReference type="NCBI Taxonomy" id="4076"/>
    <lineage>
        <taxon>Eukaryota</taxon>
        <taxon>Viridiplantae</taxon>
        <taxon>Streptophyta</taxon>
        <taxon>Embryophyta</taxon>
        <taxon>Tracheophyta</taxon>
        <taxon>Spermatophyta</taxon>
        <taxon>Magnoliopsida</taxon>
        <taxon>eudicotyledons</taxon>
        <taxon>Gunneridae</taxon>
        <taxon>Pentapetalae</taxon>
        <taxon>asterids</taxon>
        <taxon>lamiids</taxon>
        <taxon>Solanales</taxon>
        <taxon>Solanaceae</taxon>
        <taxon>Solanoideae</taxon>
        <taxon>Datureae</taxon>
        <taxon>Datura</taxon>
    </lineage>
</organism>
<accession>A0ABS8VZP7</accession>
<evidence type="ECO:0000313" key="2">
    <source>
        <dbReference type="Proteomes" id="UP000823775"/>
    </source>
</evidence>
<dbReference type="EMBL" id="JACEIK010006015">
    <property type="protein sequence ID" value="MCE2054915.1"/>
    <property type="molecule type" value="Genomic_DNA"/>
</dbReference>
<keyword evidence="2" id="KW-1185">Reference proteome</keyword>
<comment type="caution">
    <text evidence="1">The sequence shown here is derived from an EMBL/GenBank/DDBJ whole genome shotgun (WGS) entry which is preliminary data.</text>
</comment>